<protein>
    <recommendedName>
        <fullName evidence="4">Histone deacetylation protein Rxt3</fullName>
    </recommendedName>
</protein>
<evidence type="ECO:0008006" key="4">
    <source>
        <dbReference type="Google" id="ProtNLM"/>
    </source>
</evidence>
<evidence type="ECO:0000313" key="2">
    <source>
        <dbReference type="EMBL" id="KAG6394604.1"/>
    </source>
</evidence>
<feature type="compositionally biased region" description="Basic and acidic residues" evidence="1">
    <location>
        <begin position="294"/>
        <end position="329"/>
    </location>
</feature>
<accession>A0A8X8Z851</accession>
<feature type="region of interest" description="Disordered" evidence="1">
    <location>
        <begin position="432"/>
        <end position="455"/>
    </location>
</feature>
<dbReference type="EMBL" id="PNBA02000017">
    <property type="protein sequence ID" value="KAG6394604.1"/>
    <property type="molecule type" value="Genomic_DNA"/>
</dbReference>
<dbReference type="Gene3D" id="2.170.130.20">
    <property type="entry name" value="LCCL-like domain"/>
    <property type="match status" value="1"/>
</dbReference>
<feature type="compositionally biased region" description="Polar residues" evidence="1">
    <location>
        <begin position="790"/>
        <end position="799"/>
    </location>
</feature>
<comment type="caution">
    <text evidence="2">The sequence shown here is derived from an EMBL/GenBank/DDBJ whole genome shotgun (WGS) entry which is preliminary data.</text>
</comment>
<feature type="compositionally biased region" description="Basic and acidic residues" evidence="1">
    <location>
        <begin position="339"/>
        <end position="348"/>
    </location>
</feature>
<sequence length="880" mass="99121">MSGTPNRRPHEDGGNGSSSNTGGSVNHGHPSVSKYPHDDQGTYSGTGGKVVVSSRHDYHAPYDMGQEGRMPKIAPRSNESRDAERRSPLLPNMLFRVPTPNDSHSDHVVSENRMEFRDSKDSTKESKVENRNMKPESRELPQTAKSDKYDSRGDDSKESKHERETYSEPKGNEKQDKDGYTGSSSQLNWKDAKEQHRLKQYPDVPGGNVETWQTSRGSLHGPVDTGKEGSHVDDKDFAEAREAVGENKVDTRVDDKFKEKDRKRKEVKHWDLGERDKERSDRRNTVQHANNSNENKDMGREERESERRGIEKKDPHKEKEKFNEKDNVKELWNGSVKEAPPHNEKELIEIPGKSSEQENSTLEPMKKDHDNWKNVEREAREKKKERDVDFESDRPDKRNRYNEKDLEDSMHVEGGSEREREVFNCGVQQRKRMLRPRGSPQLGNRDSRFRSGANDNEGDVGFLKGRERIDGIVILKFSCSPTVAKSTEMGMSVNGTLSQGNAQIGLDDCNVPFAQLTWISGKTGVSYVVYKIGECMQELIKLWKEYESLQADKACDGAQNGPTLEICIPAEHVTATNRQVRGGQLWGTDVYTVDSDLVAGTLILMHTGYCRPTASPPPSATQELRATIRVLPPQDSYNSTLRNNVRSRAWGAAIGCSYRVERCCIVKKGGGIIDLEPCLTHSSTMEPTLAPVAVERTMTTRAAASNASRQQRFVREVTIQFNLCMEPWLKYSISAVADKGLKKSLFTSARLKKGEVLYVETHSRRYELCFNGEKVVKAATASHAHGSETGKPQTNSAHSINGERSGVDGESTVVDIFRWSRCRRPLPQKSMQSIGIPLPIEHVEVLEDNLEWDEIAWSQTGAWIGGKEYNLARAHFLSQR</sequence>
<feature type="compositionally biased region" description="Basic and acidic residues" evidence="1">
    <location>
        <begin position="78"/>
        <end position="87"/>
    </location>
</feature>
<organism evidence="2">
    <name type="scientific">Salvia splendens</name>
    <name type="common">Scarlet sage</name>
    <dbReference type="NCBI Taxonomy" id="180675"/>
    <lineage>
        <taxon>Eukaryota</taxon>
        <taxon>Viridiplantae</taxon>
        <taxon>Streptophyta</taxon>
        <taxon>Embryophyta</taxon>
        <taxon>Tracheophyta</taxon>
        <taxon>Spermatophyta</taxon>
        <taxon>Magnoliopsida</taxon>
        <taxon>eudicotyledons</taxon>
        <taxon>Gunneridae</taxon>
        <taxon>Pentapetalae</taxon>
        <taxon>asterids</taxon>
        <taxon>lamiids</taxon>
        <taxon>Lamiales</taxon>
        <taxon>Lamiaceae</taxon>
        <taxon>Nepetoideae</taxon>
        <taxon>Mentheae</taxon>
        <taxon>Salviinae</taxon>
        <taxon>Salvia</taxon>
        <taxon>Salvia subgen. Calosphace</taxon>
        <taxon>core Calosphace</taxon>
    </lineage>
</organism>
<feature type="compositionally biased region" description="Basic and acidic residues" evidence="1">
    <location>
        <begin position="364"/>
        <end position="419"/>
    </location>
</feature>
<keyword evidence="3" id="KW-1185">Reference proteome</keyword>
<evidence type="ECO:0000256" key="1">
    <source>
        <dbReference type="SAM" id="MobiDB-lite"/>
    </source>
</evidence>
<name>A0A8X8Z851_SALSN</name>
<dbReference type="AlphaFoldDB" id="A0A8X8Z851"/>
<feature type="compositionally biased region" description="Low complexity" evidence="1">
    <location>
        <begin position="17"/>
        <end position="28"/>
    </location>
</feature>
<feature type="compositionally biased region" description="Basic and acidic residues" evidence="1">
    <location>
        <begin position="268"/>
        <end position="284"/>
    </location>
</feature>
<feature type="region of interest" description="Disordered" evidence="1">
    <location>
        <begin position="1"/>
        <end position="419"/>
    </location>
</feature>
<proteinExistence type="predicted"/>
<gene>
    <name evidence="2" type="ORF">SASPL_145193</name>
</gene>
<dbReference type="InterPro" id="IPR036609">
    <property type="entry name" value="LCCL_sf"/>
</dbReference>
<reference evidence="2" key="1">
    <citation type="submission" date="2018-01" db="EMBL/GenBank/DDBJ databases">
        <authorList>
            <person name="Mao J.F."/>
        </authorList>
    </citation>
    <scope>NUCLEOTIDE SEQUENCE</scope>
    <source>
        <strain evidence="2">Huo1</strain>
        <tissue evidence="2">Leaf</tissue>
    </source>
</reference>
<feature type="compositionally biased region" description="Basic and acidic residues" evidence="1">
    <location>
        <begin position="103"/>
        <end position="179"/>
    </location>
</feature>
<evidence type="ECO:0000313" key="3">
    <source>
        <dbReference type="Proteomes" id="UP000298416"/>
    </source>
</evidence>
<feature type="compositionally biased region" description="Basic and acidic residues" evidence="1">
    <location>
        <begin position="225"/>
        <end position="260"/>
    </location>
</feature>
<dbReference type="Proteomes" id="UP000298416">
    <property type="component" value="Unassembled WGS sequence"/>
</dbReference>
<reference evidence="2" key="2">
    <citation type="submission" date="2020-08" db="EMBL/GenBank/DDBJ databases">
        <title>Plant Genome Project.</title>
        <authorList>
            <person name="Zhang R.-G."/>
        </authorList>
    </citation>
    <scope>NUCLEOTIDE SEQUENCE</scope>
    <source>
        <strain evidence="2">Huo1</strain>
        <tissue evidence="2">Leaf</tissue>
    </source>
</reference>
<feature type="region of interest" description="Disordered" evidence="1">
    <location>
        <begin position="781"/>
        <end position="807"/>
    </location>
</feature>